<dbReference type="EMBL" id="VBAP01000048">
    <property type="protein sequence ID" value="TMI75006.1"/>
    <property type="molecule type" value="Genomic_DNA"/>
</dbReference>
<comment type="subcellular location">
    <subcellularLocation>
        <location evidence="2">Membrane</location>
        <topology evidence="2">Multi-pass membrane protein</topology>
    </subcellularLocation>
</comment>
<dbReference type="PANTHER" id="PTHR31412">
    <property type="entry name" value="ZINC METALLOPROTEASE EGY1"/>
    <property type="match status" value="1"/>
</dbReference>
<keyword evidence="6" id="KW-0378">Hydrolase</keyword>
<evidence type="ECO:0000256" key="6">
    <source>
        <dbReference type="ARBA" id="ARBA00022801"/>
    </source>
</evidence>
<proteinExistence type="inferred from homology"/>
<evidence type="ECO:0000256" key="4">
    <source>
        <dbReference type="ARBA" id="ARBA00022670"/>
    </source>
</evidence>
<dbReference type="InterPro" id="IPR044838">
    <property type="entry name" value="EGY1-like"/>
</dbReference>
<feature type="transmembrane region" description="Helical" evidence="10">
    <location>
        <begin position="154"/>
        <end position="174"/>
    </location>
</feature>
<dbReference type="Proteomes" id="UP000318834">
    <property type="component" value="Unassembled WGS sequence"/>
</dbReference>
<dbReference type="GO" id="GO:0006508">
    <property type="term" value="P:proteolysis"/>
    <property type="evidence" value="ECO:0007669"/>
    <property type="project" value="UniProtKB-KW"/>
</dbReference>
<gene>
    <name evidence="12" type="ORF">E6H05_07200</name>
</gene>
<keyword evidence="4 12" id="KW-0645">Protease</keyword>
<evidence type="ECO:0000256" key="1">
    <source>
        <dbReference type="ARBA" id="ARBA00001947"/>
    </source>
</evidence>
<evidence type="ECO:0000256" key="7">
    <source>
        <dbReference type="ARBA" id="ARBA00022946"/>
    </source>
</evidence>
<sequence>MFHLDGELENLHRIVSEYFPVTGVLDDAGRPAFTVQVPADSKARFLALRRRVEPTGLLPLLRRRDDRVILAFVPQPPRAQWRWQVNVALFLATLLTTFAAGYINAQGLVGDGYMRSAVGGGLAFSLSLMAILVTHEMGHKVLSVLRGVDSSLPYFIPMVPPLGTMGAVIVTRLPPPNRDALIDVGAAGPIAGFLVAIPVLIFGVLNSFIIRPTDFQGVNLPDPLLLRWMIAWLLHPPQDAVVLGHPMLFAGWIGLLVTSINLLPASMLDGGHAVRALLGARVHRVLTWVGIAVAFALGYYVMALLIAVMTRRNYPGPLDDVSPPSVSRAVIGVILAAIFIVSVVPMRFSLR</sequence>
<name>A0A537IWC0_9BACT</name>
<evidence type="ECO:0000259" key="11">
    <source>
        <dbReference type="Pfam" id="PF02163"/>
    </source>
</evidence>
<dbReference type="GO" id="GO:0016020">
    <property type="term" value="C:membrane"/>
    <property type="evidence" value="ECO:0007669"/>
    <property type="project" value="UniProtKB-SubCell"/>
</dbReference>
<feature type="domain" description="Peptidase M50" evidence="11">
    <location>
        <begin position="123"/>
        <end position="297"/>
    </location>
</feature>
<feature type="transmembrane region" description="Helical" evidence="10">
    <location>
        <begin position="186"/>
        <end position="210"/>
    </location>
</feature>
<comment type="caution">
    <text evidence="12">The sequence shown here is derived from an EMBL/GenBank/DDBJ whole genome shotgun (WGS) entry which is preliminary data.</text>
</comment>
<feature type="transmembrane region" description="Helical" evidence="10">
    <location>
        <begin position="83"/>
        <end position="105"/>
    </location>
</feature>
<dbReference type="PANTHER" id="PTHR31412:SF0">
    <property type="entry name" value="ZINC METALLOPROTEASE EGY1, CHLOROPLASTIC-RELATED"/>
    <property type="match status" value="1"/>
</dbReference>
<feature type="transmembrane region" description="Helical" evidence="10">
    <location>
        <begin position="329"/>
        <end position="350"/>
    </location>
</feature>
<evidence type="ECO:0000256" key="3">
    <source>
        <dbReference type="ARBA" id="ARBA00007931"/>
    </source>
</evidence>
<dbReference type="GO" id="GO:0008233">
    <property type="term" value="F:peptidase activity"/>
    <property type="evidence" value="ECO:0007669"/>
    <property type="project" value="UniProtKB-KW"/>
</dbReference>
<keyword evidence="8 10" id="KW-1133">Transmembrane helix</keyword>
<comment type="cofactor">
    <cofactor evidence="1">
        <name>Zn(2+)</name>
        <dbReference type="ChEBI" id="CHEBI:29105"/>
    </cofactor>
</comment>
<dbReference type="AlphaFoldDB" id="A0A537IWC0"/>
<feature type="transmembrane region" description="Helical" evidence="10">
    <location>
        <begin position="117"/>
        <end position="134"/>
    </location>
</feature>
<keyword evidence="7" id="KW-0809">Transit peptide</keyword>
<evidence type="ECO:0000256" key="10">
    <source>
        <dbReference type="SAM" id="Phobius"/>
    </source>
</evidence>
<evidence type="ECO:0000256" key="9">
    <source>
        <dbReference type="ARBA" id="ARBA00023136"/>
    </source>
</evidence>
<evidence type="ECO:0000256" key="2">
    <source>
        <dbReference type="ARBA" id="ARBA00004141"/>
    </source>
</evidence>
<evidence type="ECO:0000313" key="13">
    <source>
        <dbReference type="Proteomes" id="UP000318834"/>
    </source>
</evidence>
<keyword evidence="5 10" id="KW-0812">Transmembrane</keyword>
<feature type="transmembrane region" description="Helical" evidence="10">
    <location>
        <begin position="285"/>
        <end position="309"/>
    </location>
</feature>
<keyword evidence="9 10" id="KW-0472">Membrane</keyword>
<evidence type="ECO:0000313" key="12">
    <source>
        <dbReference type="EMBL" id="TMI75006.1"/>
    </source>
</evidence>
<reference evidence="12 13" key="1">
    <citation type="journal article" date="2019" name="Nat. Microbiol.">
        <title>Mediterranean grassland soil C-N compound turnover is dependent on rainfall and depth, and is mediated by genomically divergent microorganisms.</title>
        <authorList>
            <person name="Diamond S."/>
            <person name="Andeer P.F."/>
            <person name="Li Z."/>
            <person name="Crits-Christoph A."/>
            <person name="Burstein D."/>
            <person name="Anantharaman K."/>
            <person name="Lane K.R."/>
            <person name="Thomas B.C."/>
            <person name="Pan C."/>
            <person name="Northen T.R."/>
            <person name="Banfield J.F."/>
        </authorList>
    </citation>
    <scope>NUCLEOTIDE SEQUENCE [LARGE SCALE GENOMIC DNA]</scope>
    <source>
        <strain evidence="12">NP_8</strain>
    </source>
</reference>
<organism evidence="12 13">
    <name type="scientific">Candidatus Segetimicrobium genomatis</name>
    <dbReference type="NCBI Taxonomy" id="2569760"/>
    <lineage>
        <taxon>Bacteria</taxon>
        <taxon>Bacillati</taxon>
        <taxon>Candidatus Sysuimicrobiota</taxon>
        <taxon>Candidatus Sysuimicrobiia</taxon>
        <taxon>Candidatus Sysuimicrobiales</taxon>
        <taxon>Candidatus Segetimicrobiaceae</taxon>
        <taxon>Candidatus Segetimicrobium</taxon>
    </lineage>
</organism>
<protein>
    <submittedName>
        <fullName evidence="12">Site-2 protease family protein</fullName>
    </submittedName>
</protein>
<dbReference type="CDD" id="cd06160">
    <property type="entry name" value="S2P-M50_like_2"/>
    <property type="match status" value="1"/>
</dbReference>
<evidence type="ECO:0000256" key="8">
    <source>
        <dbReference type="ARBA" id="ARBA00022989"/>
    </source>
</evidence>
<dbReference type="InterPro" id="IPR008915">
    <property type="entry name" value="Peptidase_M50"/>
</dbReference>
<evidence type="ECO:0000256" key="5">
    <source>
        <dbReference type="ARBA" id="ARBA00022692"/>
    </source>
</evidence>
<accession>A0A537IWC0</accession>
<feature type="transmembrane region" description="Helical" evidence="10">
    <location>
        <begin position="242"/>
        <end position="264"/>
    </location>
</feature>
<comment type="similarity">
    <text evidence="3">Belongs to the peptidase M50B family.</text>
</comment>
<dbReference type="Pfam" id="PF02163">
    <property type="entry name" value="Peptidase_M50"/>
    <property type="match status" value="1"/>
</dbReference>